<keyword evidence="3" id="KW-0812">Transmembrane</keyword>
<dbReference type="InterPro" id="IPR027417">
    <property type="entry name" value="P-loop_NTPase"/>
</dbReference>
<evidence type="ECO:0000313" key="8">
    <source>
        <dbReference type="EMBL" id="QKH79922.1"/>
    </source>
</evidence>
<dbReference type="PROSITE" id="PS00211">
    <property type="entry name" value="ABC_TRANSPORTER_1"/>
    <property type="match status" value="1"/>
</dbReference>
<comment type="subcellular location">
    <subcellularLocation>
        <location evidence="1">Cell membrane</location>
        <topology evidence="1">Multi-pass membrane protein</topology>
    </subcellularLocation>
</comment>
<dbReference type="Proteomes" id="UP000502899">
    <property type="component" value="Chromosome"/>
</dbReference>
<dbReference type="InterPro" id="IPR017871">
    <property type="entry name" value="ABC_transporter-like_CS"/>
</dbReference>
<dbReference type="InterPro" id="IPR039421">
    <property type="entry name" value="Type_1_exporter"/>
</dbReference>
<dbReference type="Pfam" id="PF00664">
    <property type="entry name" value="ABC_membrane"/>
    <property type="match status" value="1"/>
</dbReference>
<proteinExistence type="predicted"/>
<accession>A0A133MY22</accession>
<dbReference type="GO" id="GO:0140359">
    <property type="term" value="F:ABC-type transporter activity"/>
    <property type="evidence" value="ECO:0007669"/>
    <property type="project" value="InterPro"/>
</dbReference>
<dbReference type="PROSITE" id="PS50893">
    <property type="entry name" value="ABC_TRANSPORTER_2"/>
    <property type="match status" value="1"/>
</dbReference>
<dbReference type="AlphaFoldDB" id="A0A133MY22"/>
<dbReference type="SMART" id="SM00382">
    <property type="entry name" value="AAA"/>
    <property type="match status" value="1"/>
</dbReference>
<name>A0A133MY22_FINMA</name>
<protein>
    <submittedName>
        <fullName evidence="8">ABC transporter ATP-binding protein</fullName>
    </submittedName>
</protein>
<dbReference type="SUPFAM" id="SSF90123">
    <property type="entry name" value="ABC transporter transmembrane region"/>
    <property type="match status" value="1"/>
</dbReference>
<evidence type="ECO:0000256" key="5">
    <source>
        <dbReference type="ARBA" id="ARBA00022840"/>
    </source>
</evidence>
<evidence type="ECO:0000256" key="1">
    <source>
        <dbReference type="ARBA" id="ARBA00004651"/>
    </source>
</evidence>
<dbReference type="Pfam" id="PF00005">
    <property type="entry name" value="ABC_tran"/>
    <property type="match status" value="1"/>
</dbReference>
<dbReference type="GO" id="GO:0016887">
    <property type="term" value="F:ATP hydrolysis activity"/>
    <property type="evidence" value="ECO:0007669"/>
    <property type="project" value="InterPro"/>
</dbReference>
<evidence type="ECO:0000256" key="6">
    <source>
        <dbReference type="ARBA" id="ARBA00022989"/>
    </source>
</evidence>
<dbReference type="PANTHER" id="PTHR24221">
    <property type="entry name" value="ATP-BINDING CASSETTE SUB-FAMILY B"/>
    <property type="match status" value="1"/>
</dbReference>
<gene>
    <name evidence="8" type="ORF">FOC70_06030</name>
</gene>
<dbReference type="GO" id="GO:0005886">
    <property type="term" value="C:plasma membrane"/>
    <property type="evidence" value="ECO:0007669"/>
    <property type="project" value="UniProtKB-SubCell"/>
</dbReference>
<reference evidence="8 9" key="1">
    <citation type="submission" date="2020-05" db="EMBL/GenBank/DDBJ databases">
        <title>FDA dAtabase for Regulatory Grade micrObial Sequences (FDA-ARGOS): Supporting development and validation of Infectious Disease Dx tests.</title>
        <authorList>
            <person name="Pederson C."/>
            <person name="Tallon L."/>
            <person name="Sadzewicz L."/>
            <person name="Zhao X."/>
            <person name="Vavikolanu K."/>
            <person name="Mehta A."/>
            <person name="Aluvathingal J."/>
            <person name="Nadendla S."/>
            <person name="Myers T."/>
            <person name="Yan Y."/>
            <person name="Sichtig H."/>
        </authorList>
    </citation>
    <scope>NUCLEOTIDE SEQUENCE [LARGE SCALE GENOMIC DNA]</scope>
    <source>
        <strain evidence="8 9">FDAARGOS_764</strain>
    </source>
</reference>
<dbReference type="FunFam" id="3.40.50.300:FF:000604">
    <property type="entry name" value="ABC transporter B family member 28"/>
    <property type="match status" value="1"/>
</dbReference>
<sequence length="579" mass="65968">MKSKLRNKFVSEKLKMYSMKQSKELVIGFVFSFLRTSMEILGPIVIGYVLNEFVAKNNISGNFLTIIKYLAIYLVIYVACGIFSNLSMIYFELAANNVTYFVQNDIYKHINELPIEYFDNLAAGSIVSRITNDTMRLKIMFQLILADIATAAIMIIAIYIMMVVTNIKVSLMLLILFPLVFLIFYDYRYKSAKHNKRIRHLVSKINANINENINNMEIIQALNVKKTIKDKFDKINKEIFSNNLALTKLRSYGGYRAIDIIGLLSTVIILFYFGYGQITKNYPVTVGGLYIIIDYTSKIFSNVSVIVTRFGDMEQAYASASHIFDIMKLDTIEKSDGVIDKLEGNIEFKNVYFAYDKNDVLKNVSFKIPKSTSAAFVGTTGSGKSTILNLILKFYDVKSGEILVDGVNINDLNEDVLREDFAVVLQDPFLFETTLKENITLDKDYSDEEVINALEELGCYTLLKKGLNEQIKEKGSNLSQGERQLISFARAYIRNPRVLILDEATSNIDTETEQIIQQPLEKLKYSRTTLIVAHRLSTIRNVDKIFALSNGKIIESGTHDELLEKDGFYKQMYDEQSAN</sequence>
<evidence type="ECO:0000256" key="7">
    <source>
        <dbReference type="ARBA" id="ARBA00023136"/>
    </source>
</evidence>
<dbReference type="Gene3D" id="1.20.1560.10">
    <property type="entry name" value="ABC transporter type 1, transmembrane domain"/>
    <property type="match status" value="1"/>
</dbReference>
<evidence type="ECO:0000256" key="3">
    <source>
        <dbReference type="ARBA" id="ARBA00022692"/>
    </source>
</evidence>
<organism evidence="8 9">
    <name type="scientific">Finegoldia magna</name>
    <name type="common">Peptostreptococcus magnus</name>
    <dbReference type="NCBI Taxonomy" id="1260"/>
    <lineage>
        <taxon>Bacteria</taxon>
        <taxon>Bacillati</taxon>
        <taxon>Bacillota</taxon>
        <taxon>Tissierellia</taxon>
        <taxon>Tissierellales</taxon>
        <taxon>Peptoniphilaceae</taxon>
        <taxon>Finegoldia</taxon>
    </lineage>
</organism>
<dbReference type="SUPFAM" id="SSF52540">
    <property type="entry name" value="P-loop containing nucleoside triphosphate hydrolases"/>
    <property type="match status" value="1"/>
</dbReference>
<dbReference type="InterPro" id="IPR003593">
    <property type="entry name" value="AAA+_ATPase"/>
</dbReference>
<dbReference type="GO" id="GO:0005737">
    <property type="term" value="C:cytoplasm"/>
    <property type="evidence" value="ECO:0007669"/>
    <property type="project" value="UniProtKB-ARBA"/>
</dbReference>
<dbReference type="InterPro" id="IPR036640">
    <property type="entry name" value="ABC1_TM_sf"/>
</dbReference>
<evidence type="ECO:0000256" key="2">
    <source>
        <dbReference type="ARBA" id="ARBA00022448"/>
    </source>
</evidence>
<dbReference type="RefSeq" id="WP_002841728.1">
    <property type="nucleotide sequence ID" value="NZ_CP054000.1"/>
</dbReference>
<dbReference type="GO" id="GO:0034040">
    <property type="term" value="F:ATPase-coupled lipid transmembrane transporter activity"/>
    <property type="evidence" value="ECO:0007669"/>
    <property type="project" value="TreeGrafter"/>
</dbReference>
<dbReference type="Gene3D" id="3.40.50.300">
    <property type="entry name" value="P-loop containing nucleotide triphosphate hydrolases"/>
    <property type="match status" value="1"/>
</dbReference>
<evidence type="ECO:0000313" key="9">
    <source>
        <dbReference type="Proteomes" id="UP000502899"/>
    </source>
</evidence>
<keyword evidence="4" id="KW-0547">Nucleotide-binding</keyword>
<dbReference type="EMBL" id="CP054000">
    <property type="protein sequence ID" value="QKH79922.1"/>
    <property type="molecule type" value="Genomic_DNA"/>
</dbReference>
<keyword evidence="2" id="KW-0813">Transport</keyword>
<dbReference type="InterPro" id="IPR011527">
    <property type="entry name" value="ABC1_TM_dom"/>
</dbReference>
<dbReference type="PANTHER" id="PTHR24221:SF430">
    <property type="entry name" value="MULTIDRUG RESISTANCE ABC TRANSPORTER ATP-BINDING_PERMEASE PROTEIN YHEH-RELATED"/>
    <property type="match status" value="1"/>
</dbReference>
<keyword evidence="7" id="KW-0472">Membrane</keyword>
<dbReference type="GO" id="GO:0005524">
    <property type="term" value="F:ATP binding"/>
    <property type="evidence" value="ECO:0007669"/>
    <property type="project" value="UniProtKB-KW"/>
</dbReference>
<keyword evidence="5 8" id="KW-0067">ATP-binding</keyword>
<dbReference type="InterPro" id="IPR003439">
    <property type="entry name" value="ABC_transporter-like_ATP-bd"/>
</dbReference>
<dbReference type="PROSITE" id="PS50929">
    <property type="entry name" value="ABC_TM1F"/>
    <property type="match status" value="1"/>
</dbReference>
<keyword evidence="6" id="KW-1133">Transmembrane helix</keyword>
<evidence type="ECO:0000256" key="4">
    <source>
        <dbReference type="ARBA" id="ARBA00022741"/>
    </source>
</evidence>